<feature type="domain" description="RNA polymerase sigma factor 70 region 4 type 2" evidence="6">
    <location>
        <begin position="123"/>
        <end position="173"/>
    </location>
</feature>
<dbReference type="PANTHER" id="PTHR43133">
    <property type="entry name" value="RNA POLYMERASE ECF-TYPE SIGMA FACTO"/>
    <property type="match status" value="1"/>
</dbReference>
<reference evidence="7 8" key="1">
    <citation type="submission" date="2023-11" db="EMBL/GenBank/DDBJ databases">
        <title>Bacillus jintuensis, isolated from a mudflat on the Beibu Gulf coast.</title>
        <authorList>
            <person name="Li M."/>
        </authorList>
    </citation>
    <scope>NUCLEOTIDE SEQUENCE [LARGE SCALE GENOMIC DNA]</scope>
    <source>
        <strain evidence="7 8">31A1R</strain>
    </source>
</reference>
<keyword evidence="3" id="KW-0731">Sigma factor</keyword>
<comment type="caution">
    <text evidence="7">The sequence shown here is derived from an EMBL/GenBank/DDBJ whole genome shotgun (WGS) entry which is preliminary data.</text>
</comment>
<evidence type="ECO:0000256" key="1">
    <source>
        <dbReference type="ARBA" id="ARBA00010641"/>
    </source>
</evidence>
<feature type="domain" description="RNA polymerase sigma-70 region 2" evidence="5">
    <location>
        <begin position="22"/>
        <end position="88"/>
    </location>
</feature>
<evidence type="ECO:0000313" key="8">
    <source>
        <dbReference type="Proteomes" id="UP001290455"/>
    </source>
</evidence>
<dbReference type="InterPro" id="IPR007627">
    <property type="entry name" value="RNA_pol_sigma70_r2"/>
</dbReference>
<evidence type="ECO:0000256" key="2">
    <source>
        <dbReference type="ARBA" id="ARBA00023015"/>
    </source>
</evidence>
<gene>
    <name evidence="7" type="ORF">SM124_01780</name>
</gene>
<dbReference type="Gene3D" id="1.10.1740.10">
    <property type="match status" value="1"/>
</dbReference>
<keyword evidence="4" id="KW-0804">Transcription</keyword>
<comment type="similarity">
    <text evidence="1">Belongs to the sigma-70 factor family. ECF subfamily.</text>
</comment>
<evidence type="ECO:0000256" key="4">
    <source>
        <dbReference type="ARBA" id="ARBA00023163"/>
    </source>
</evidence>
<evidence type="ECO:0000259" key="6">
    <source>
        <dbReference type="Pfam" id="PF08281"/>
    </source>
</evidence>
<dbReference type="InterPro" id="IPR013325">
    <property type="entry name" value="RNA_pol_sigma_r2"/>
</dbReference>
<dbReference type="Gene3D" id="1.10.10.10">
    <property type="entry name" value="Winged helix-like DNA-binding domain superfamily/Winged helix DNA-binding domain"/>
    <property type="match status" value="1"/>
</dbReference>
<dbReference type="SUPFAM" id="SSF88946">
    <property type="entry name" value="Sigma2 domain of RNA polymerase sigma factors"/>
    <property type="match status" value="1"/>
</dbReference>
<accession>A0ABU5ITI1</accession>
<dbReference type="InterPro" id="IPR013249">
    <property type="entry name" value="RNA_pol_sigma70_r4_t2"/>
</dbReference>
<dbReference type="InterPro" id="IPR039425">
    <property type="entry name" value="RNA_pol_sigma-70-like"/>
</dbReference>
<dbReference type="NCBIfam" id="TIGR02937">
    <property type="entry name" value="sigma70-ECF"/>
    <property type="match status" value="1"/>
</dbReference>
<dbReference type="InterPro" id="IPR036388">
    <property type="entry name" value="WH-like_DNA-bd_sf"/>
</dbReference>
<sequence>MNIDEALILRCQHGEKSAFGELVKPYLQKAYAISLSFLRSKELAEDTVQNALIEAYIGIMEKKDIRSFSGWFLTLVSSRSLDTIRKTGKITTTETSLDQSQLELNGATTEPEEHLLKKERNNLLLQMIMALPDELRIVTILYYYQDLSLKEISQLINVPTSTIKTRLFRARVSLGKVIPFQNEFKKVGDSAW</sequence>
<dbReference type="CDD" id="cd06171">
    <property type="entry name" value="Sigma70_r4"/>
    <property type="match status" value="1"/>
</dbReference>
<dbReference type="PANTHER" id="PTHR43133:SF51">
    <property type="entry name" value="RNA POLYMERASE SIGMA FACTOR"/>
    <property type="match status" value="1"/>
</dbReference>
<proteinExistence type="inferred from homology"/>
<dbReference type="InterPro" id="IPR013324">
    <property type="entry name" value="RNA_pol_sigma_r3/r4-like"/>
</dbReference>
<organism evidence="7 8">
    <name type="scientific">Robertmurraya mangrovi</name>
    <dbReference type="NCBI Taxonomy" id="3098077"/>
    <lineage>
        <taxon>Bacteria</taxon>
        <taxon>Bacillati</taxon>
        <taxon>Bacillota</taxon>
        <taxon>Bacilli</taxon>
        <taxon>Bacillales</taxon>
        <taxon>Bacillaceae</taxon>
        <taxon>Robertmurraya</taxon>
    </lineage>
</organism>
<dbReference type="Pfam" id="PF08281">
    <property type="entry name" value="Sigma70_r4_2"/>
    <property type="match status" value="1"/>
</dbReference>
<evidence type="ECO:0000256" key="3">
    <source>
        <dbReference type="ARBA" id="ARBA00023082"/>
    </source>
</evidence>
<evidence type="ECO:0000259" key="5">
    <source>
        <dbReference type="Pfam" id="PF04542"/>
    </source>
</evidence>
<dbReference type="EMBL" id="JAXOFX010000001">
    <property type="protein sequence ID" value="MDZ5470468.1"/>
    <property type="molecule type" value="Genomic_DNA"/>
</dbReference>
<dbReference type="SUPFAM" id="SSF88659">
    <property type="entry name" value="Sigma3 and sigma4 domains of RNA polymerase sigma factors"/>
    <property type="match status" value="1"/>
</dbReference>
<protein>
    <submittedName>
        <fullName evidence="7">Sigma-70 family RNA polymerase sigma factor</fullName>
    </submittedName>
</protein>
<evidence type="ECO:0000313" key="7">
    <source>
        <dbReference type="EMBL" id="MDZ5470468.1"/>
    </source>
</evidence>
<dbReference type="Proteomes" id="UP001290455">
    <property type="component" value="Unassembled WGS sequence"/>
</dbReference>
<dbReference type="RefSeq" id="WP_322444769.1">
    <property type="nucleotide sequence ID" value="NZ_JAXOFX010000001.1"/>
</dbReference>
<keyword evidence="8" id="KW-1185">Reference proteome</keyword>
<keyword evidence="2" id="KW-0805">Transcription regulation</keyword>
<name>A0ABU5ITI1_9BACI</name>
<dbReference type="InterPro" id="IPR014284">
    <property type="entry name" value="RNA_pol_sigma-70_dom"/>
</dbReference>
<dbReference type="Pfam" id="PF04542">
    <property type="entry name" value="Sigma70_r2"/>
    <property type="match status" value="1"/>
</dbReference>